<keyword evidence="3" id="KW-1185">Reference proteome</keyword>
<keyword evidence="1" id="KW-0812">Transmembrane</keyword>
<gene>
    <name evidence="2" type="primary">Soat1_6</name>
    <name evidence="2" type="ORF">G6Z77_0000037</name>
</gene>
<evidence type="ECO:0000313" key="3">
    <source>
        <dbReference type="Proteomes" id="UP000670152"/>
    </source>
</evidence>
<dbReference type="Proteomes" id="UP000670152">
    <property type="component" value="Unassembled WGS sequence"/>
</dbReference>
<keyword evidence="2" id="KW-0808">Transferase</keyword>
<comment type="caution">
    <text evidence="2">The sequence shown here is derived from an EMBL/GenBank/DDBJ whole genome shotgun (WGS) entry which is preliminary data.</text>
</comment>
<evidence type="ECO:0000256" key="1">
    <source>
        <dbReference type="SAM" id="Phobius"/>
    </source>
</evidence>
<feature type="transmembrane region" description="Helical" evidence="1">
    <location>
        <begin position="34"/>
        <end position="55"/>
    </location>
</feature>
<accession>A0A836F019</accession>
<keyword evidence="1" id="KW-0472">Membrane</keyword>
<keyword evidence="2" id="KW-0012">Acyltransferase</keyword>
<proteinExistence type="predicted"/>
<dbReference type="EMBL" id="JAANIB010008316">
    <property type="protein sequence ID" value="KAG5323803.1"/>
    <property type="molecule type" value="Genomic_DNA"/>
</dbReference>
<feature type="non-terminal residue" evidence="2">
    <location>
        <position position="1"/>
    </location>
</feature>
<protein>
    <submittedName>
        <fullName evidence="2">SOAT1 acyltransferase</fullName>
    </submittedName>
</protein>
<keyword evidence="1" id="KW-1133">Transmembrane helix</keyword>
<organism evidence="2 3">
    <name type="scientific">Acromyrmex heyeri</name>
    <dbReference type="NCBI Taxonomy" id="230685"/>
    <lineage>
        <taxon>Eukaryota</taxon>
        <taxon>Metazoa</taxon>
        <taxon>Ecdysozoa</taxon>
        <taxon>Arthropoda</taxon>
        <taxon>Hexapoda</taxon>
        <taxon>Insecta</taxon>
        <taxon>Pterygota</taxon>
        <taxon>Neoptera</taxon>
        <taxon>Endopterygota</taxon>
        <taxon>Hymenoptera</taxon>
        <taxon>Apocrita</taxon>
        <taxon>Aculeata</taxon>
        <taxon>Formicoidea</taxon>
        <taxon>Formicidae</taxon>
        <taxon>Myrmicinae</taxon>
        <taxon>Acromyrmex</taxon>
    </lineage>
</organism>
<dbReference type="AlphaFoldDB" id="A0A836F019"/>
<sequence>CRESNKNGALMDKEFLKRNSLLTDLFNIPHIRTVYNLFMLTFIVLFLHTLVCDIMEFGR</sequence>
<dbReference type="OrthoDB" id="10039049at2759"/>
<reference evidence="2 3" key="1">
    <citation type="submission" date="2020-02" db="EMBL/GenBank/DDBJ databases">
        <title>Relaxed selection underlies rapid genomic changes in the transitions from sociality to social parasitism in ants.</title>
        <authorList>
            <person name="Bi X."/>
        </authorList>
    </citation>
    <scope>NUCLEOTIDE SEQUENCE [LARGE SCALE GENOMIC DNA]</scope>
    <source>
        <strain evidence="2">BGI-DK2014b</strain>
        <tissue evidence="2">Whole body</tissue>
    </source>
</reference>
<feature type="non-terminal residue" evidence="2">
    <location>
        <position position="59"/>
    </location>
</feature>
<evidence type="ECO:0000313" key="2">
    <source>
        <dbReference type="EMBL" id="KAG5323803.1"/>
    </source>
</evidence>
<name>A0A836F019_9HYME</name>
<dbReference type="GO" id="GO:0016746">
    <property type="term" value="F:acyltransferase activity"/>
    <property type="evidence" value="ECO:0007669"/>
    <property type="project" value="UniProtKB-KW"/>
</dbReference>